<organism evidence="2 3">
    <name type="scientific">Prunus dulcis</name>
    <name type="common">Almond</name>
    <name type="synonym">Amygdalus dulcis</name>
    <dbReference type="NCBI Taxonomy" id="3755"/>
    <lineage>
        <taxon>Eukaryota</taxon>
        <taxon>Viridiplantae</taxon>
        <taxon>Streptophyta</taxon>
        <taxon>Embryophyta</taxon>
        <taxon>Tracheophyta</taxon>
        <taxon>Spermatophyta</taxon>
        <taxon>Magnoliopsida</taxon>
        <taxon>eudicotyledons</taxon>
        <taxon>Gunneridae</taxon>
        <taxon>Pentapetalae</taxon>
        <taxon>rosids</taxon>
        <taxon>fabids</taxon>
        <taxon>Rosales</taxon>
        <taxon>Rosaceae</taxon>
        <taxon>Amygdaloideae</taxon>
        <taxon>Amygdaleae</taxon>
        <taxon>Prunus</taxon>
    </lineage>
</organism>
<keyword evidence="3" id="KW-1185">Reference proteome</keyword>
<feature type="signal peptide" evidence="1">
    <location>
        <begin position="1"/>
        <end position="28"/>
    </location>
</feature>
<accession>A0AAD4YKZ7</accession>
<dbReference type="Proteomes" id="UP001054821">
    <property type="component" value="Chromosome 8"/>
</dbReference>
<feature type="chain" id="PRO_5042059929" evidence="1">
    <location>
        <begin position="29"/>
        <end position="67"/>
    </location>
</feature>
<protein>
    <submittedName>
        <fullName evidence="2">Uncharacterized protein</fullName>
    </submittedName>
</protein>
<evidence type="ECO:0000313" key="2">
    <source>
        <dbReference type="EMBL" id="KAI5312338.1"/>
    </source>
</evidence>
<evidence type="ECO:0000256" key="1">
    <source>
        <dbReference type="SAM" id="SignalP"/>
    </source>
</evidence>
<gene>
    <name evidence="2" type="ORF">L3X38_041511</name>
</gene>
<comment type="caution">
    <text evidence="2">The sequence shown here is derived from an EMBL/GenBank/DDBJ whole genome shotgun (WGS) entry which is preliminary data.</text>
</comment>
<dbReference type="EMBL" id="JAJFAZ020000008">
    <property type="protein sequence ID" value="KAI5312338.1"/>
    <property type="molecule type" value="Genomic_DNA"/>
</dbReference>
<sequence>MGEASCILLNSFLLVLVALLPSSSLLHGRSKACPMVSLWEVSTDAGFVDHFKPRVEISNLPKVKGNG</sequence>
<name>A0AAD4YKZ7_PRUDU</name>
<evidence type="ECO:0000313" key="3">
    <source>
        <dbReference type="Proteomes" id="UP001054821"/>
    </source>
</evidence>
<reference evidence="2 3" key="1">
    <citation type="journal article" date="2022" name="G3 (Bethesda)">
        <title>Whole-genome sequence and methylome profiling of the almond [Prunus dulcis (Mill.) D.A. Webb] cultivar 'Nonpareil'.</title>
        <authorList>
            <person name="D'Amico-Willman K.M."/>
            <person name="Ouma W.Z."/>
            <person name="Meulia T."/>
            <person name="Sideli G.M."/>
            <person name="Gradziel T.M."/>
            <person name="Fresnedo-Ramirez J."/>
        </authorList>
    </citation>
    <scope>NUCLEOTIDE SEQUENCE [LARGE SCALE GENOMIC DNA]</scope>
    <source>
        <strain evidence="2">Clone GOH B32 T37-40</strain>
    </source>
</reference>
<keyword evidence="1" id="KW-0732">Signal</keyword>
<dbReference type="AlphaFoldDB" id="A0AAD4YKZ7"/>
<proteinExistence type="predicted"/>